<reference evidence="1" key="1">
    <citation type="submission" date="2014-09" db="EMBL/GenBank/DDBJ databases">
        <authorList>
            <person name="Magalhaes I.L.F."/>
            <person name="Oliveira U."/>
            <person name="Santos F.R."/>
            <person name="Vidigal T.H.D.A."/>
            <person name="Brescovit A.D."/>
            <person name="Santos A.J."/>
        </authorList>
    </citation>
    <scope>NUCLEOTIDE SEQUENCE</scope>
    <source>
        <tissue evidence="1">Shoot tissue taken approximately 20 cm above the soil surface</tissue>
    </source>
</reference>
<reference evidence="1" key="2">
    <citation type="journal article" date="2015" name="Data Brief">
        <title>Shoot transcriptome of the giant reed, Arundo donax.</title>
        <authorList>
            <person name="Barrero R.A."/>
            <person name="Guerrero F.D."/>
            <person name="Moolhuijzen P."/>
            <person name="Goolsby J.A."/>
            <person name="Tidwell J."/>
            <person name="Bellgard S.E."/>
            <person name="Bellgard M.I."/>
        </authorList>
    </citation>
    <scope>NUCLEOTIDE SEQUENCE</scope>
    <source>
        <tissue evidence="1">Shoot tissue taken approximately 20 cm above the soil surface</tissue>
    </source>
</reference>
<dbReference type="AlphaFoldDB" id="A0A0A9GK78"/>
<protein>
    <submittedName>
        <fullName evidence="1">Uncharacterized protein</fullName>
    </submittedName>
</protein>
<proteinExistence type="predicted"/>
<name>A0A0A9GK78_ARUDO</name>
<sequence length="73" mass="8577">MEKVGNNSSISCKWWLQRYSWSWKIDKHEICNYCHDHISNHNINLFHKILPPLLILRCSLGDDTDTTLHGELG</sequence>
<accession>A0A0A9GK78</accession>
<organism evidence="1">
    <name type="scientific">Arundo donax</name>
    <name type="common">Giant reed</name>
    <name type="synonym">Donax arundinaceus</name>
    <dbReference type="NCBI Taxonomy" id="35708"/>
    <lineage>
        <taxon>Eukaryota</taxon>
        <taxon>Viridiplantae</taxon>
        <taxon>Streptophyta</taxon>
        <taxon>Embryophyta</taxon>
        <taxon>Tracheophyta</taxon>
        <taxon>Spermatophyta</taxon>
        <taxon>Magnoliopsida</taxon>
        <taxon>Liliopsida</taxon>
        <taxon>Poales</taxon>
        <taxon>Poaceae</taxon>
        <taxon>PACMAD clade</taxon>
        <taxon>Arundinoideae</taxon>
        <taxon>Arundineae</taxon>
        <taxon>Arundo</taxon>
    </lineage>
</organism>
<dbReference type="EMBL" id="GBRH01174950">
    <property type="protein sequence ID" value="JAE22946.1"/>
    <property type="molecule type" value="Transcribed_RNA"/>
</dbReference>
<evidence type="ECO:0000313" key="1">
    <source>
        <dbReference type="EMBL" id="JAE22946.1"/>
    </source>
</evidence>